<dbReference type="SUPFAM" id="SSF58104">
    <property type="entry name" value="Methyl-accepting chemotaxis protein (MCP) signaling domain"/>
    <property type="match status" value="1"/>
</dbReference>
<dbReference type="Gene3D" id="1.10.287.950">
    <property type="entry name" value="Methyl-accepting chemotaxis protein"/>
    <property type="match status" value="1"/>
</dbReference>
<dbReference type="PROSITE" id="PS50111">
    <property type="entry name" value="CHEMOTAXIS_TRANSDUC_2"/>
    <property type="match status" value="1"/>
</dbReference>
<evidence type="ECO:0000313" key="10">
    <source>
        <dbReference type="Proteomes" id="UP000256845"/>
    </source>
</evidence>
<dbReference type="Gene3D" id="6.10.340.10">
    <property type="match status" value="1"/>
</dbReference>
<keyword evidence="10" id="KW-1185">Reference proteome</keyword>
<evidence type="ECO:0000256" key="6">
    <source>
        <dbReference type="SAM" id="Phobius"/>
    </source>
</evidence>
<dbReference type="GO" id="GO:0016020">
    <property type="term" value="C:membrane"/>
    <property type="evidence" value="ECO:0007669"/>
    <property type="project" value="InterPro"/>
</dbReference>
<dbReference type="PRINTS" id="PR00260">
    <property type="entry name" value="CHEMTRNSDUCR"/>
</dbReference>
<keyword evidence="6" id="KW-1133">Transmembrane helix</keyword>
<keyword evidence="1 3" id="KW-0807">Transducer</keyword>
<dbReference type="PROSITE" id="PS50885">
    <property type="entry name" value="HAMP"/>
    <property type="match status" value="1"/>
</dbReference>
<dbReference type="GO" id="GO:0004888">
    <property type="term" value="F:transmembrane signaling receptor activity"/>
    <property type="evidence" value="ECO:0007669"/>
    <property type="project" value="InterPro"/>
</dbReference>
<evidence type="ECO:0000256" key="3">
    <source>
        <dbReference type="PROSITE-ProRule" id="PRU00284"/>
    </source>
</evidence>
<dbReference type="EMBL" id="QRDW01000005">
    <property type="protein sequence ID" value="RED49707.1"/>
    <property type="molecule type" value="Genomic_DNA"/>
</dbReference>
<evidence type="ECO:0000256" key="1">
    <source>
        <dbReference type="ARBA" id="ARBA00023224"/>
    </source>
</evidence>
<feature type="region of interest" description="Disordered" evidence="5">
    <location>
        <begin position="1"/>
        <end position="24"/>
    </location>
</feature>
<dbReference type="GO" id="GO:0007165">
    <property type="term" value="P:signal transduction"/>
    <property type="evidence" value="ECO:0007669"/>
    <property type="project" value="UniProtKB-KW"/>
</dbReference>
<keyword evidence="6" id="KW-0472">Membrane</keyword>
<feature type="transmembrane region" description="Helical" evidence="6">
    <location>
        <begin position="33"/>
        <end position="51"/>
    </location>
</feature>
<reference evidence="9 10" key="1">
    <citation type="submission" date="2018-07" db="EMBL/GenBank/DDBJ databases">
        <title>Genomic Encyclopedia of Type Strains, Phase III (KMG-III): the genomes of soil and plant-associated and newly described type strains.</title>
        <authorList>
            <person name="Whitman W."/>
        </authorList>
    </citation>
    <scope>NUCLEOTIDE SEQUENCE [LARGE SCALE GENOMIC DNA]</scope>
    <source>
        <strain evidence="9 10">CECT 8488</strain>
    </source>
</reference>
<comment type="caution">
    <text evidence="9">The sequence shown here is derived from an EMBL/GenBank/DDBJ whole genome shotgun (WGS) entry which is preliminary data.</text>
</comment>
<feature type="compositionally biased region" description="Low complexity" evidence="5">
    <location>
        <begin position="252"/>
        <end position="261"/>
    </location>
</feature>
<keyword evidence="6" id="KW-0812">Transmembrane</keyword>
<feature type="coiled-coil region" evidence="4">
    <location>
        <begin position="393"/>
        <end position="457"/>
    </location>
</feature>
<dbReference type="Pfam" id="PF00672">
    <property type="entry name" value="HAMP"/>
    <property type="match status" value="1"/>
</dbReference>
<feature type="domain" description="HAMP" evidence="8">
    <location>
        <begin position="357"/>
        <end position="409"/>
    </location>
</feature>
<dbReference type="Proteomes" id="UP000256845">
    <property type="component" value="Unassembled WGS sequence"/>
</dbReference>
<evidence type="ECO:0000256" key="4">
    <source>
        <dbReference type="SAM" id="Coils"/>
    </source>
</evidence>
<comment type="similarity">
    <text evidence="2">Belongs to the methyl-accepting chemotaxis (MCP) protein family.</text>
</comment>
<feature type="domain" description="Methyl-accepting transducer" evidence="7">
    <location>
        <begin position="450"/>
        <end position="686"/>
    </location>
</feature>
<evidence type="ECO:0000313" key="9">
    <source>
        <dbReference type="EMBL" id="RED49707.1"/>
    </source>
</evidence>
<dbReference type="PANTHER" id="PTHR32089:SF112">
    <property type="entry name" value="LYSOZYME-LIKE PROTEIN-RELATED"/>
    <property type="match status" value="1"/>
</dbReference>
<evidence type="ECO:0000259" key="8">
    <source>
        <dbReference type="PROSITE" id="PS50885"/>
    </source>
</evidence>
<keyword evidence="4" id="KW-0175">Coiled coil</keyword>
<dbReference type="Pfam" id="PF00015">
    <property type="entry name" value="MCPsignal"/>
    <property type="match status" value="1"/>
</dbReference>
<evidence type="ECO:0000259" key="7">
    <source>
        <dbReference type="PROSITE" id="PS50111"/>
    </source>
</evidence>
<dbReference type="PANTHER" id="PTHR32089">
    <property type="entry name" value="METHYL-ACCEPTING CHEMOTAXIS PROTEIN MCPB"/>
    <property type="match status" value="1"/>
</dbReference>
<dbReference type="RefSeq" id="WP_115936964.1">
    <property type="nucleotide sequence ID" value="NZ_QRDW01000005.1"/>
</dbReference>
<organism evidence="9 10">
    <name type="scientific">Aestuariispira insulae</name>
    <dbReference type="NCBI Taxonomy" id="1461337"/>
    <lineage>
        <taxon>Bacteria</taxon>
        <taxon>Pseudomonadati</taxon>
        <taxon>Pseudomonadota</taxon>
        <taxon>Alphaproteobacteria</taxon>
        <taxon>Rhodospirillales</taxon>
        <taxon>Kiloniellaceae</taxon>
        <taxon>Aestuariispira</taxon>
    </lineage>
</organism>
<sequence length="701" mass="75908">MSVTDDQSPEENQAAGANPNHKSQTSSWTLRRVLLLLSILFSAGILANQVWTAGAFRELALTQLEATSEETLSVLVKDRIERQYLAKIEPHANTEWSRHPSFTKAMQSGDPKLMEVQTDAVYNDAIFTSGDFAFVNVNFLSKDLEMLAQAPKGNGESVFSIPGVREQLQSRDKKAQRQIAGYYWRTEDGRPVHSLVAPVGGFRVAGFMEVVTDPLQMLNGLADTMGGDFQLLNINNEQVFTEDYHSEETAAADETGGAAEEAAAEATEDAGSVSDADDASQSEEMEAEATADGASEDFTDTRITLPDSFGDTWAYAVLTRNISGLNTAVSETRNLALAVVVGGVVVAWVLGWFLLNSITFRPLRRFASAMNQIGDGQTDVDIPKTGNDEMAVMATALAKLRQSSVELKEIQDKEEERQRAQRKEIQDKLQEMSDKLNEELRSTVSGIQDNMKRLESIADDMASSAQGAQERSTLVANQAEQATQNAEAVVGETEQVTHSFTEVLDLAGRSSGISQQASEQAETASDSVSSLAEDARKISDVISLITEIADQTNMLALNATIEAARAGESGRGFAVVAQEVKNLANRTTQATEEITSQISQVQSRTKATVDAITTISDTIVQMSEITDTIARTVEARTEGTRQITDNVREAANATRGVTEEIGEVTNSAAQVGELSQQVRTGAAEVSDGIENLRDRLSRILN</sequence>
<name>A0A3D9HJM9_9PROT</name>
<gene>
    <name evidence="9" type="ORF">DFP90_10578</name>
</gene>
<dbReference type="OrthoDB" id="7314065at2"/>
<dbReference type="InterPro" id="IPR003660">
    <property type="entry name" value="HAMP_dom"/>
</dbReference>
<evidence type="ECO:0000256" key="2">
    <source>
        <dbReference type="ARBA" id="ARBA00029447"/>
    </source>
</evidence>
<dbReference type="InterPro" id="IPR004090">
    <property type="entry name" value="Chemotax_Me-accpt_rcpt"/>
</dbReference>
<dbReference type="SMART" id="SM00304">
    <property type="entry name" value="HAMP"/>
    <property type="match status" value="2"/>
</dbReference>
<feature type="transmembrane region" description="Helical" evidence="6">
    <location>
        <begin position="335"/>
        <end position="355"/>
    </location>
</feature>
<evidence type="ECO:0000256" key="5">
    <source>
        <dbReference type="SAM" id="MobiDB-lite"/>
    </source>
</evidence>
<dbReference type="InterPro" id="IPR004089">
    <property type="entry name" value="MCPsignal_dom"/>
</dbReference>
<accession>A0A3D9HJM9</accession>
<proteinExistence type="inferred from homology"/>
<feature type="region of interest" description="Disordered" evidence="5">
    <location>
        <begin position="248"/>
        <end position="300"/>
    </location>
</feature>
<feature type="compositionally biased region" description="Acidic residues" evidence="5">
    <location>
        <begin position="275"/>
        <end position="298"/>
    </location>
</feature>
<dbReference type="SMART" id="SM00283">
    <property type="entry name" value="MA"/>
    <property type="match status" value="1"/>
</dbReference>
<dbReference type="GO" id="GO:0006935">
    <property type="term" value="P:chemotaxis"/>
    <property type="evidence" value="ECO:0007669"/>
    <property type="project" value="InterPro"/>
</dbReference>
<protein>
    <submittedName>
        <fullName evidence="9">Methyl-accepting chemotaxis protein</fullName>
    </submittedName>
</protein>
<dbReference type="AlphaFoldDB" id="A0A3D9HJM9"/>
<dbReference type="CDD" id="cd06225">
    <property type="entry name" value="HAMP"/>
    <property type="match status" value="1"/>
</dbReference>